<gene>
    <name evidence="2" type="ORF">MNBD_PLANCTO02-1891</name>
</gene>
<dbReference type="PANTHER" id="PTHR34512">
    <property type="entry name" value="CELL SURFACE PROTEIN"/>
    <property type="match status" value="1"/>
</dbReference>
<dbReference type="Gene3D" id="2.40.10.480">
    <property type="match status" value="1"/>
</dbReference>
<reference evidence="2" key="1">
    <citation type="submission" date="2018-06" db="EMBL/GenBank/DDBJ databases">
        <authorList>
            <person name="Zhirakovskaya E."/>
        </authorList>
    </citation>
    <scope>NUCLEOTIDE SEQUENCE</scope>
</reference>
<evidence type="ECO:0000313" key="2">
    <source>
        <dbReference type="EMBL" id="VAX40359.1"/>
    </source>
</evidence>
<dbReference type="InterPro" id="IPR011047">
    <property type="entry name" value="Quinoprotein_ADH-like_sf"/>
</dbReference>
<dbReference type="Pfam" id="PF13360">
    <property type="entry name" value="PQQ_2"/>
    <property type="match status" value="2"/>
</dbReference>
<evidence type="ECO:0000259" key="1">
    <source>
        <dbReference type="Pfam" id="PF13360"/>
    </source>
</evidence>
<dbReference type="InterPro" id="IPR002372">
    <property type="entry name" value="PQQ_rpt_dom"/>
</dbReference>
<dbReference type="AlphaFoldDB" id="A0A3B1DDF2"/>
<dbReference type="SUPFAM" id="SSF50998">
    <property type="entry name" value="Quinoprotein alcohol dehydrogenase-like"/>
    <property type="match status" value="1"/>
</dbReference>
<accession>A0A3B1DDF2</accession>
<name>A0A3B1DDF2_9ZZZZ</name>
<proteinExistence type="predicted"/>
<protein>
    <recommendedName>
        <fullName evidence="1">Pyrrolo-quinoline quinone repeat domain-containing protein</fullName>
    </recommendedName>
</protein>
<dbReference type="EMBL" id="UOGL01000432">
    <property type="protein sequence ID" value="VAX40359.1"/>
    <property type="molecule type" value="Genomic_DNA"/>
</dbReference>
<dbReference type="InterPro" id="IPR015943">
    <property type="entry name" value="WD40/YVTN_repeat-like_dom_sf"/>
</dbReference>
<feature type="domain" description="Pyrrolo-quinoline quinone repeat" evidence="1">
    <location>
        <begin position="313"/>
        <end position="391"/>
    </location>
</feature>
<dbReference type="InterPro" id="IPR018391">
    <property type="entry name" value="PQQ_b-propeller_rpt"/>
</dbReference>
<dbReference type="PANTHER" id="PTHR34512:SF30">
    <property type="entry name" value="OUTER MEMBRANE PROTEIN ASSEMBLY FACTOR BAMB"/>
    <property type="match status" value="1"/>
</dbReference>
<sequence length="435" mass="47705">MKTPLLIKRNFCLLVLIAMLLPVTLHAKDWRGFRGDQGNATSHETKLPLKWTDKENIDWRAELPGAGASSPITVGDSIYLTCYSGYAMTKEAPGEMNSLVRHVVCLNRKDGKIVWVKKFKPQLPESKYSGGNNSWHGYASSTIASDGENLFVFFGKSGVYCLTLKGKEVWHHSVGNKTRGWGSSNSPLLYKNLVIINASIESSSLIALNKKTGKEVWKTGGVKGVWNTPTLVSLPNGQSEIVLSLPGRPIGSIVGYNPANGKELWRAKGIPDRGYVCPSVISHKGIVYAIGGRQNTAVAIKAGGQGDVTKTHQLWSIGKGSNVASPVYHKGHIFWLHERRGVAYCLNAKTGKIVYEKRIRPRPGIVYSSMLVADGKLYVVSQHNGTYVLAAKPKFELLAHNTFGKDDSRTNASPIISNGQILLRNDKYLYCIGKK</sequence>
<organism evidence="2">
    <name type="scientific">hydrothermal vent metagenome</name>
    <dbReference type="NCBI Taxonomy" id="652676"/>
    <lineage>
        <taxon>unclassified sequences</taxon>
        <taxon>metagenomes</taxon>
        <taxon>ecological metagenomes</taxon>
    </lineage>
</organism>
<dbReference type="SMART" id="SM00564">
    <property type="entry name" value="PQQ"/>
    <property type="match status" value="3"/>
</dbReference>
<dbReference type="Gene3D" id="2.130.10.10">
    <property type="entry name" value="YVTN repeat-like/Quinoprotein amine dehydrogenase"/>
    <property type="match status" value="1"/>
</dbReference>
<feature type="domain" description="Pyrrolo-quinoline quinone repeat" evidence="1">
    <location>
        <begin position="102"/>
        <end position="301"/>
    </location>
</feature>